<dbReference type="EMBL" id="JAGGLV010000002">
    <property type="protein sequence ID" value="MBP2110585.1"/>
    <property type="molecule type" value="Genomic_DNA"/>
</dbReference>
<comment type="caution">
    <text evidence="2">The sequence shown here is derived from an EMBL/GenBank/DDBJ whole genome shotgun (WGS) entry which is preliminary data.</text>
</comment>
<dbReference type="InterPro" id="IPR029068">
    <property type="entry name" value="Glyas_Bleomycin-R_OHBP_Dase"/>
</dbReference>
<evidence type="ECO:0000313" key="3">
    <source>
        <dbReference type="Proteomes" id="UP000773462"/>
    </source>
</evidence>
<feature type="domain" description="Glyoxalase/fosfomycin resistance/dioxygenase" evidence="1">
    <location>
        <begin position="6"/>
        <end position="123"/>
    </location>
</feature>
<proteinExistence type="predicted"/>
<dbReference type="SUPFAM" id="SSF54593">
    <property type="entry name" value="Glyoxalase/Bleomycin resistance protein/Dihydroxybiphenyl dioxygenase"/>
    <property type="match status" value="1"/>
</dbReference>
<name>A0ABS4NKK0_9BACL</name>
<evidence type="ECO:0000259" key="1">
    <source>
        <dbReference type="Pfam" id="PF00903"/>
    </source>
</evidence>
<dbReference type="RefSeq" id="WP_209869469.1">
    <property type="nucleotide sequence ID" value="NZ_JAGGLV010000002.1"/>
</dbReference>
<keyword evidence="3" id="KW-1185">Reference proteome</keyword>
<organism evidence="2 3">
    <name type="scientific">Paenibacillus silagei</name>
    <dbReference type="NCBI Taxonomy" id="1670801"/>
    <lineage>
        <taxon>Bacteria</taxon>
        <taxon>Bacillati</taxon>
        <taxon>Bacillota</taxon>
        <taxon>Bacilli</taxon>
        <taxon>Bacillales</taxon>
        <taxon>Paenibacillaceae</taxon>
        <taxon>Paenibacillus</taxon>
    </lineage>
</organism>
<evidence type="ECO:0000313" key="2">
    <source>
        <dbReference type="EMBL" id="MBP2110585.1"/>
    </source>
</evidence>
<dbReference type="Gene3D" id="3.30.720.110">
    <property type="match status" value="1"/>
</dbReference>
<dbReference type="Gene3D" id="3.30.720.120">
    <property type="match status" value="1"/>
</dbReference>
<protein>
    <submittedName>
        <fullName evidence="2">Glyoxalase superfamily protein PhnB</fullName>
    </submittedName>
</protein>
<accession>A0ABS4NKK0</accession>
<gene>
    <name evidence="2" type="ORF">J2Z70_000725</name>
</gene>
<reference evidence="2 3" key="1">
    <citation type="submission" date="2021-03" db="EMBL/GenBank/DDBJ databases">
        <title>Genomic Encyclopedia of Type Strains, Phase IV (KMG-IV): sequencing the most valuable type-strain genomes for metagenomic binning, comparative biology and taxonomic classification.</title>
        <authorList>
            <person name="Goeker M."/>
        </authorList>
    </citation>
    <scope>NUCLEOTIDE SEQUENCE [LARGE SCALE GENOMIC DNA]</scope>
    <source>
        <strain evidence="2 3">DSM 101953</strain>
    </source>
</reference>
<sequence length="135" mass="15097">MKLGATLYIKNTTEAVAFYSEAFGLTLGYHERFPDGTFMHASLLRDGQEVFAVSESHNDNLVRIMLSSSLEGSRPTMSYGINFEREEEVNKAYEMLAKGGTVLFPLGALPWSSFCAEVVDKYGVYWYITVDPSSQ</sequence>
<dbReference type="Pfam" id="PF00903">
    <property type="entry name" value="Glyoxalase"/>
    <property type="match status" value="1"/>
</dbReference>
<dbReference type="InterPro" id="IPR004360">
    <property type="entry name" value="Glyas_Fos-R_dOase_dom"/>
</dbReference>
<dbReference type="PANTHER" id="PTHR33990">
    <property type="entry name" value="PROTEIN YJDN-RELATED"/>
    <property type="match status" value="1"/>
</dbReference>
<dbReference type="Proteomes" id="UP000773462">
    <property type="component" value="Unassembled WGS sequence"/>
</dbReference>
<dbReference type="PANTHER" id="PTHR33990:SF1">
    <property type="entry name" value="PROTEIN YJDN"/>
    <property type="match status" value="1"/>
</dbReference>